<accession>A0A6C0JY23</accession>
<organism evidence="1">
    <name type="scientific">viral metagenome</name>
    <dbReference type="NCBI Taxonomy" id="1070528"/>
    <lineage>
        <taxon>unclassified sequences</taxon>
        <taxon>metagenomes</taxon>
        <taxon>organismal metagenomes</taxon>
    </lineage>
</organism>
<dbReference type="AlphaFoldDB" id="A0A6C0JY23"/>
<protein>
    <submittedName>
        <fullName evidence="1">Uncharacterized protein</fullName>
    </submittedName>
</protein>
<proteinExistence type="predicted"/>
<dbReference type="EMBL" id="MN740743">
    <property type="protein sequence ID" value="QHU09706.1"/>
    <property type="molecule type" value="Genomic_DNA"/>
</dbReference>
<name>A0A6C0JY23_9ZZZZ</name>
<sequence>MDPLHSFLRFLHERYDNPFRVDGDIYSNDPIIRELALMDPYYNLKFSLQVNEPNRVVHLVENWSPRAGAEIKHIYWRDLDNLVTIYYHLRYIEVSTRSNLFMTECKNYANTLQFDIRRV</sequence>
<evidence type="ECO:0000313" key="1">
    <source>
        <dbReference type="EMBL" id="QHU09706.1"/>
    </source>
</evidence>
<reference evidence="1" key="1">
    <citation type="journal article" date="2020" name="Nature">
        <title>Giant virus diversity and host interactions through global metagenomics.</title>
        <authorList>
            <person name="Schulz F."/>
            <person name="Roux S."/>
            <person name="Paez-Espino D."/>
            <person name="Jungbluth S."/>
            <person name="Walsh D.A."/>
            <person name="Denef V.J."/>
            <person name="McMahon K.D."/>
            <person name="Konstantinidis K.T."/>
            <person name="Eloe-Fadrosh E.A."/>
            <person name="Kyrpides N.C."/>
            <person name="Woyke T."/>
        </authorList>
    </citation>
    <scope>NUCLEOTIDE SEQUENCE</scope>
    <source>
        <strain evidence="1">GVMAG-S-1101164-105</strain>
    </source>
</reference>